<dbReference type="Proteomes" id="UP001279734">
    <property type="component" value="Unassembled WGS sequence"/>
</dbReference>
<feature type="compositionally biased region" description="Basic and acidic residues" evidence="1">
    <location>
        <begin position="1"/>
        <end position="39"/>
    </location>
</feature>
<dbReference type="AlphaFoldDB" id="A0AAD3S3I4"/>
<evidence type="ECO:0000313" key="3">
    <source>
        <dbReference type="Proteomes" id="UP001279734"/>
    </source>
</evidence>
<gene>
    <name evidence="2" type="ORF">Nepgr_005358</name>
</gene>
<comment type="caution">
    <text evidence="2">The sequence shown here is derived from an EMBL/GenBank/DDBJ whole genome shotgun (WGS) entry which is preliminary data.</text>
</comment>
<accession>A0AAD3S3I4</accession>
<name>A0AAD3S3I4_NEPGR</name>
<dbReference type="EMBL" id="BSYO01000004">
    <property type="protein sequence ID" value="GMH03519.1"/>
    <property type="molecule type" value="Genomic_DNA"/>
</dbReference>
<reference evidence="2" key="1">
    <citation type="submission" date="2023-05" db="EMBL/GenBank/DDBJ databases">
        <title>Nepenthes gracilis genome sequencing.</title>
        <authorList>
            <person name="Fukushima K."/>
        </authorList>
    </citation>
    <scope>NUCLEOTIDE SEQUENCE</scope>
    <source>
        <strain evidence="2">SING2019-196</strain>
    </source>
</reference>
<keyword evidence="3" id="KW-1185">Reference proteome</keyword>
<feature type="region of interest" description="Disordered" evidence="1">
    <location>
        <begin position="1"/>
        <end position="83"/>
    </location>
</feature>
<protein>
    <submittedName>
        <fullName evidence="2">Uncharacterized protein</fullName>
    </submittedName>
</protein>
<evidence type="ECO:0000313" key="2">
    <source>
        <dbReference type="EMBL" id="GMH03519.1"/>
    </source>
</evidence>
<sequence>MGHPDGEDRADDAKEALDLGPDIRETHMGGKSSSEKEGWFGEDEDEEGGIQAVCRESERGDPDTEEGGMWAPWMNGSEGEAAE</sequence>
<proteinExistence type="predicted"/>
<evidence type="ECO:0000256" key="1">
    <source>
        <dbReference type="SAM" id="MobiDB-lite"/>
    </source>
</evidence>
<organism evidence="2 3">
    <name type="scientific">Nepenthes gracilis</name>
    <name type="common">Slender pitcher plant</name>
    <dbReference type="NCBI Taxonomy" id="150966"/>
    <lineage>
        <taxon>Eukaryota</taxon>
        <taxon>Viridiplantae</taxon>
        <taxon>Streptophyta</taxon>
        <taxon>Embryophyta</taxon>
        <taxon>Tracheophyta</taxon>
        <taxon>Spermatophyta</taxon>
        <taxon>Magnoliopsida</taxon>
        <taxon>eudicotyledons</taxon>
        <taxon>Gunneridae</taxon>
        <taxon>Pentapetalae</taxon>
        <taxon>Caryophyllales</taxon>
        <taxon>Nepenthaceae</taxon>
        <taxon>Nepenthes</taxon>
    </lineage>
</organism>